<keyword evidence="3" id="KW-1185">Reference proteome</keyword>
<evidence type="ECO:0000259" key="1">
    <source>
        <dbReference type="Pfam" id="PF07727"/>
    </source>
</evidence>
<feature type="domain" description="Reverse transcriptase Ty1/copia-type" evidence="1">
    <location>
        <begin position="156"/>
        <end position="226"/>
    </location>
</feature>
<reference evidence="2" key="2">
    <citation type="submission" date="2021-03" db="UniProtKB">
        <authorList>
            <consortium name="EnsemblPlants"/>
        </authorList>
    </citation>
    <scope>IDENTIFICATION</scope>
</reference>
<dbReference type="AlphaFoldDB" id="A0A803P4I6"/>
<organism evidence="2 3">
    <name type="scientific">Cannabis sativa</name>
    <name type="common">Hemp</name>
    <name type="synonym">Marijuana</name>
    <dbReference type="NCBI Taxonomy" id="3483"/>
    <lineage>
        <taxon>Eukaryota</taxon>
        <taxon>Viridiplantae</taxon>
        <taxon>Streptophyta</taxon>
        <taxon>Embryophyta</taxon>
        <taxon>Tracheophyta</taxon>
        <taxon>Spermatophyta</taxon>
        <taxon>Magnoliopsida</taxon>
        <taxon>eudicotyledons</taxon>
        <taxon>Gunneridae</taxon>
        <taxon>Pentapetalae</taxon>
        <taxon>rosids</taxon>
        <taxon>fabids</taxon>
        <taxon>Rosales</taxon>
        <taxon>Cannabaceae</taxon>
        <taxon>Cannabis</taxon>
    </lineage>
</organism>
<sequence length="318" mass="36636">MLFIPSLLESAKCIFTFHCDHCVIQDISKTHLIGMAKREWKHFYLKPPNENNNLLVFSLDSNSKINNDTVWHYRLGHPSCKTKKVTFVSNHNIAKEYFNVEHIDIWEPYNTLTIGGHKYFITIVDDHSRKARGIKEWDDAMDTEIDALEKNYSSIVVSLLADHHAIGCRWVYKIKYNVDGSVERFKARLVAKGYNKQEGIHYTDNFTSVTKFVTVKLFLALAAVHGYTPTGTLPPNVVCKLQKFLYGLKQASRQWFQKFSTVVIVEGFHHHSATDHSLFIRQTKEAFIIRLIHVDDVILASNNLVALEALKVKLNNKF</sequence>
<feature type="domain" description="Reverse transcriptase Ty1/copia-type" evidence="1">
    <location>
        <begin position="235"/>
        <end position="318"/>
    </location>
</feature>
<proteinExistence type="predicted"/>
<dbReference type="OMA" id="KEAFIIR"/>
<dbReference type="InterPro" id="IPR012337">
    <property type="entry name" value="RNaseH-like_sf"/>
</dbReference>
<dbReference type="EnsemblPlants" id="evm.model.03.1238">
    <property type="protein sequence ID" value="cds.evm.model.03.1238"/>
    <property type="gene ID" value="evm.TU.03.1238"/>
</dbReference>
<dbReference type="Proteomes" id="UP000596661">
    <property type="component" value="Chromosome 3"/>
</dbReference>
<evidence type="ECO:0000313" key="3">
    <source>
        <dbReference type="Proteomes" id="UP000596661"/>
    </source>
</evidence>
<dbReference type="Pfam" id="PF07727">
    <property type="entry name" value="RVT_2"/>
    <property type="match status" value="2"/>
</dbReference>
<dbReference type="EMBL" id="UZAU01000290">
    <property type="status" value="NOT_ANNOTATED_CDS"/>
    <property type="molecule type" value="Genomic_DNA"/>
</dbReference>
<dbReference type="SUPFAM" id="SSF53098">
    <property type="entry name" value="Ribonuclease H-like"/>
    <property type="match status" value="1"/>
</dbReference>
<reference evidence="2" key="1">
    <citation type="submission" date="2018-11" db="EMBL/GenBank/DDBJ databases">
        <authorList>
            <person name="Grassa J C."/>
        </authorList>
    </citation>
    <scope>NUCLEOTIDE SEQUENCE [LARGE SCALE GENOMIC DNA]</scope>
</reference>
<protein>
    <recommendedName>
        <fullName evidence="1">Reverse transcriptase Ty1/copia-type domain-containing protein</fullName>
    </recommendedName>
</protein>
<accession>A0A803P4I6</accession>
<dbReference type="InterPro" id="IPR013103">
    <property type="entry name" value="RVT_2"/>
</dbReference>
<evidence type="ECO:0000313" key="2">
    <source>
        <dbReference type="EnsemblPlants" id="cds.evm.model.03.1238"/>
    </source>
</evidence>
<dbReference type="Gramene" id="evm.model.03.1238">
    <property type="protein sequence ID" value="cds.evm.model.03.1238"/>
    <property type="gene ID" value="evm.TU.03.1238"/>
</dbReference>
<name>A0A803P4I6_CANSA</name>